<evidence type="ECO:0000256" key="3">
    <source>
        <dbReference type="ARBA" id="ARBA00022763"/>
    </source>
</evidence>
<keyword evidence="1" id="KW-0540">Nuclease</keyword>
<evidence type="ECO:0000256" key="10">
    <source>
        <dbReference type="ARBA" id="ARBA00023235"/>
    </source>
</evidence>
<dbReference type="GO" id="GO:0004527">
    <property type="term" value="F:exonuclease activity"/>
    <property type="evidence" value="ECO:0007669"/>
    <property type="project" value="UniProtKB-KW"/>
</dbReference>
<evidence type="ECO:0000259" key="15">
    <source>
        <dbReference type="PROSITE" id="PS51198"/>
    </source>
</evidence>
<dbReference type="InterPro" id="IPR014017">
    <property type="entry name" value="DNA_helicase_UvrD-like_C"/>
</dbReference>
<dbReference type="GO" id="GO:0003677">
    <property type="term" value="F:DNA binding"/>
    <property type="evidence" value="ECO:0007669"/>
    <property type="project" value="UniProtKB-KW"/>
</dbReference>
<evidence type="ECO:0000256" key="11">
    <source>
        <dbReference type="ARBA" id="ARBA00034617"/>
    </source>
</evidence>
<dbReference type="EC" id="5.6.2.4" evidence="12"/>
<comment type="caution">
    <text evidence="17">The sequence shown here is derived from an EMBL/GenBank/DDBJ whole genome shotgun (WGS) entry which is preliminary data.</text>
</comment>
<dbReference type="InterPro" id="IPR011335">
    <property type="entry name" value="Restrct_endonuc-II-like"/>
</dbReference>
<dbReference type="EMBL" id="JAGQKZ010000028">
    <property type="protein sequence ID" value="MCA9392221.1"/>
    <property type="molecule type" value="Genomic_DNA"/>
</dbReference>
<dbReference type="Proteomes" id="UP000751518">
    <property type="component" value="Unassembled WGS sequence"/>
</dbReference>
<dbReference type="PROSITE" id="PS51198">
    <property type="entry name" value="UVRD_HELICASE_ATP_BIND"/>
    <property type="match status" value="1"/>
</dbReference>
<evidence type="ECO:0000256" key="14">
    <source>
        <dbReference type="PROSITE-ProRule" id="PRU00560"/>
    </source>
</evidence>
<dbReference type="Pfam" id="PF00580">
    <property type="entry name" value="UvrD-helicase"/>
    <property type="match status" value="1"/>
</dbReference>
<keyword evidence="9" id="KW-0234">DNA repair</keyword>
<keyword evidence="10" id="KW-0413">Isomerase</keyword>
<dbReference type="PROSITE" id="PS51217">
    <property type="entry name" value="UVRD_HELICASE_CTER"/>
    <property type="match status" value="1"/>
</dbReference>
<reference evidence="17" key="2">
    <citation type="journal article" date="2021" name="Microbiome">
        <title>Successional dynamics and alternative stable states in a saline activated sludge microbial community over 9 years.</title>
        <authorList>
            <person name="Wang Y."/>
            <person name="Ye J."/>
            <person name="Ju F."/>
            <person name="Liu L."/>
            <person name="Boyd J.A."/>
            <person name="Deng Y."/>
            <person name="Parks D.H."/>
            <person name="Jiang X."/>
            <person name="Yin X."/>
            <person name="Woodcroft B.J."/>
            <person name="Tyson G.W."/>
            <person name="Hugenholtz P."/>
            <person name="Polz M.F."/>
            <person name="Zhang T."/>
        </authorList>
    </citation>
    <scope>NUCLEOTIDE SEQUENCE</scope>
    <source>
        <strain evidence="17">HKST-UBA03</strain>
    </source>
</reference>
<keyword evidence="5 14" id="KW-0347">Helicase</keyword>
<evidence type="ECO:0000313" key="17">
    <source>
        <dbReference type="EMBL" id="MCA9392221.1"/>
    </source>
</evidence>
<feature type="non-terminal residue" evidence="17">
    <location>
        <position position="1"/>
    </location>
</feature>
<dbReference type="Gene3D" id="3.40.50.300">
    <property type="entry name" value="P-loop containing nucleotide triphosphate hydrolases"/>
    <property type="match status" value="2"/>
</dbReference>
<evidence type="ECO:0000256" key="7">
    <source>
        <dbReference type="ARBA" id="ARBA00022840"/>
    </source>
</evidence>
<sequence length="857" mass="98717">AQLPEEVAKFKELAKAYAKYEELKVKNSVMDFSDLISNTLRIFRERPNVLKSYQSKFKHILIDEFQDTNYAQNHLAIMLAGDDQSITAVADDDQSIYRWRGAAVYNVLDFEKHFKNTKIITLNQNYRSSQSILDHSYKLIQNNNPDRLEVKANVDKKLVASNEELVINNKELETRNGGKSSPRIRLISEETVEDEAELVSREIEKLIAEKPSRSSHDHPIGYSDVAILVRANNHAEPFTRALARHGIPFQFLGPGKLFRQNEVKDLIAYCKAITDINDSQALYRVLSMPNFSLSGRDLTWLNSESKKLNLPLFRVIEKLIANSEEIDHGIEPTEIAKLEKLIEMIKRHMDRLSNTSPGEILYYFLEDTGLLLGMRDPQSEYEARRVENISAFFNRIKTYEVQYPEGRMADFVDYLDFLINAGESPLASQIDWSETDAVKILTVHSAKGLEFDTVFMINLVNLRFPTINRKDQIPIPEELIKEPTPTNDPHVAEERRLFYVGMTRAKRNLYFTAAKFYHDSETARPKKISPFVAEALGDELEGYKVKGLKVGRDDATEAIDGFKPAQEDPQPTLPLSKPLKINYLSYSQIETFDTCPLHYKLDYILKVPKLPSGALSFGNSIHESLRDVYGWMRNDFGVFREKHQESLRDIYNWMGGDFGVSRAKLHESFDQIYEKALEFYEHHWSPIGFDSKAHEVSRFEDGKKILEEFLRNDLSKSFKIVELEKPFTFHLAPDLKIGGRIDRINKLPDGKLEIIDYKTGQLPEKRELEKGLKGLQLSIYAMALTNDEVMGVDLKDCIFSFHYLEAGERISIERTEEDLREAKEMILDYRSQMEKSNFACGEGFICQRGCEYNLFCK</sequence>
<keyword evidence="6" id="KW-0269">Exonuclease</keyword>
<protein>
    <recommendedName>
        <fullName evidence="12">DNA 3'-5' helicase</fullName>
        <ecNumber evidence="12">5.6.2.4</ecNumber>
    </recommendedName>
</protein>
<evidence type="ECO:0000256" key="1">
    <source>
        <dbReference type="ARBA" id="ARBA00022722"/>
    </source>
</evidence>
<keyword evidence="4 14" id="KW-0378">Hydrolase</keyword>
<dbReference type="PANTHER" id="PTHR11070:SF2">
    <property type="entry name" value="ATP-DEPENDENT DNA HELICASE SRS2"/>
    <property type="match status" value="1"/>
</dbReference>
<accession>A0A955LKX1</accession>
<evidence type="ECO:0000256" key="2">
    <source>
        <dbReference type="ARBA" id="ARBA00022741"/>
    </source>
</evidence>
<dbReference type="Pfam" id="PF13361">
    <property type="entry name" value="UvrD_C"/>
    <property type="match status" value="1"/>
</dbReference>
<dbReference type="AlphaFoldDB" id="A0A955LKX1"/>
<comment type="catalytic activity">
    <reaction evidence="13">
        <text>ATP + H2O = ADP + phosphate + H(+)</text>
        <dbReference type="Rhea" id="RHEA:13065"/>
        <dbReference type="ChEBI" id="CHEBI:15377"/>
        <dbReference type="ChEBI" id="CHEBI:15378"/>
        <dbReference type="ChEBI" id="CHEBI:30616"/>
        <dbReference type="ChEBI" id="CHEBI:43474"/>
        <dbReference type="ChEBI" id="CHEBI:456216"/>
        <dbReference type="EC" id="5.6.2.4"/>
    </reaction>
</comment>
<dbReference type="InterPro" id="IPR011604">
    <property type="entry name" value="PDDEXK-like_dom_sf"/>
</dbReference>
<dbReference type="SUPFAM" id="SSF52540">
    <property type="entry name" value="P-loop containing nucleoside triphosphate hydrolases"/>
    <property type="match status" value="1"/>
</dbReference>
<evidence type="ECO:0000313" key="18">
    <source>
        <dbReference type="Proteomes" id="UP000751518"/>
    </source>
</evidence>
<comment type="caution">
    <text evidence="14">Lacks conserved residue(s) required for the propagation of feature annotation.</text>
</comment>
<keyword evidence="3" id="KW-0227">DNA damage</keyword>
<dbReference type="Gene3D" id="1.10.486.10">
    <property type="entry name" value="PCRA, domain 4"/>
    <property type="match status" value="1"/>
</dbReference>
<dbReference type="GO" id="GO:0000725">
    <property type="term" value="P:recombinational repair"/>
    <property type="evidence" value="ECO:0007669"/>
    <property type="project" value="TreeGrafter"/>
</dbReference>
<keyword evidence="7 14" id="KW-0067">ATP-binding</keyword>
<dbReference type="Gene3D" id="3.90.320.10">
    <property type="match status" value="1"/>
</dbReference>
<evidence type="ECO:0000256" key="4">
    <source>
        <dbReference type="ARBA" id="ARBA00022801"/>
    </source>
</evidence>
<proteinExistence type="predicted"/>
<reference evidence="17" key="1">
    <citation type="submission" date="2020-04" db="EMBL/GenBank/DDBJ databases">
        <authorList>
            <person name="Zhang T."/>
        </authorList>
    </citation>
    <scope>NUCLEOTIDE SEQUENCE</scope>
    <source>
        <strain evidence="17">HKST-UBA03</strain>
    </source>
</reference>
<dbReference type="InterPro" id="IPR027417">
    <property type="entry name" value="P-loop_NTPase"/>
</dbReference>
<feature type="domain" description="UvrD-like helicase C-terminal" evidence="16">
    <location>
        <begin position="130"/>
        <end position="448"/>
    </location>
</feature>
<keyword evidence="2 14" id="KW-0547">Nucleotide-binding</keyword>
<dbReference type="CDD" id="cd17932">
    <property type="entry name" value="DEXQc_UvrD"/>
    <property type="match status" value="1"/>
</dbReference>
<dbReference type="Pfam" id="PF12705">
    <property type="entry name" value="PDDEXK_1"/>
    <property type="match status" value="1"/>
</dbReference>
<dbReference type="InterPro" id="IPR014016">
    <property type="entry name" value="UvrD-like_ATP-bd"/>
</dbReference>
<evidence type="ECO:0000256" key="5">
    <source>
        <dbReference type="ARBA" id="ARBA00022806"/>
    </source>
</evidence>
<evidence type="ECO:0000256" key="6">
    <source>
        <dbReference type="ARBA" id="ARBA00022839"/>
    </source>
</evidence>
<comment type="catalytic activity">
    <reaction evidence="11">
        <text>Couples ATP hydrolysis with the unwinding of duplex DNA by translocating in the 3'-5' direction.</text>
        <dbReference type="EC" id="5.6.2.4"/>
    </reaction>
</comment>
<organism evidence="17 18">
    <name type="scientific">candidate division WWE3 bacterium</name>
    <dbReference type="NCBI Taxonomy" id="2053526"/>
    <lineage>
        <taxon>Bacteria</taxon>
        <taxon>Katanobacteria</taxon>
    </lineage>
</organism>
<evidence type="ECO:0000256" key="12">
    <source>
        <dbReference type="ARBA" id="ARBA00034808"/>
    </source>
</evidence>
<dbReference type="InterPro" id="IPR038726">
    <property type="entry name" value="PDDEXK_AddAB-type"/>
</dbReference>
<dbReference type="GO" id="GO:0005524">
    <property type="term" value="F:ATP binding"/>
    <property type="evidence" value="ECO:0007669"/>
    <property type="project" value="UniProtKB-UniRule"/>
</dbReference>
<evidence type="ECO:0000259" key="16">
    <source>
        <dbReference type="PROSITE" id="PS51217"/>
    </source>
</evidence>
<evidence type="ECO:0000256" key="13">
    <source>
        <dbReference type="ARBA" id="ARBA00048988"/>
    </source>
</evidence>
<evidence type="ECO:0000256" key="8">
    <source>
        <dbReference type="ARBA" id="ARBA00023125"/>
    </source>
</evidence>
<gene>
    <name evidence="17" type="ORF">KC614_03400</name>
</gene>
<keyword evidence="8" id="KW-0238">DNA-binding</keyword>
<dbReference type="InterPro" id="IPR000212">
    <property type="entry name" value="DNA_helicase_UvrD/REP"/>
</dbReference>
<dbReference type="PANTHER" id="PTHR11070">
    <property type="entry name" value="UVRD / RECB / PCRA DNA HELICASE FAMILY MEMBER"/>
    <property type="match status" value="1"/>
</dbReference>
<feature type="domain" description="UvrD-like helicase ATP-binding" evidence="15">
    <location>
        <begin position="1"/>
        <end position="129"/>
    </location>
</feature>
<dbReference type="SUPFAM" id="SSF52980">
    <property type="entry name" value="Restriction endonuclease-like"/>
    <property type="match status" value="1"/>
</dbReference>
<name>A0A955LKX1_UNCKA</name>
<dbReference type="GO" id="GO:0043138">
    <property type="term" value="F:3'-5' DNA helicase activity"/>
    <property type="evidence" value="ECO:0007669"/>
    <property type="project" value="UniProtKB-EC"/>
</dbReference>
<evidence type="ECO:0000256" key="9">
    <source>
        <dbReference type="ARBA" id="ARBA00023204"/>
    </source>
</evidence>